<name>A0ABD3L6S8_EUCGL</name>
<dbReference type="Proteomes" id="UP001634007">
    <property type="component" value="Unassembled WGS sequence"/>
</dbReference>
<feature type="compositionally biased region" description="Polar residues" evidence="1">
    <location>
        <begin position="12"/>
        <end position="25"/>
    </location>
</feature>
<dbReference type="AlphaFoldDB" id="A0ABD3L6S8"/>
<comment type="caution">
    <text evidence="2">The sequence shown here is derived from an EMBL/GenBank/DDBJ whole genome shotgun (WGS) entry which is preliminary data.</text>
</comment>
<sequence>MLRLKMKFLKSLKNQGKSAEKSSQPSKKKAGTKAPLKRRIGESDEEEIPEKVDFSVEEDHFGMAQYEDDEDADEKDEQKDEDEENDEKEEINEKNE</sequence>
<feature type="compositionally biased region" description="Basic residues" evidence="1">
    <location>
        <begin position="26"/>
        <end position="38"/>
    </location>
</feature>
<evidence type="ECO:0000256" key="1">
    <source>
        <dbReference type="SAM" id="MobiDB-lite"/>
    </source>
</evidence>
<keyword evidence="3" id="KW-1185">Reference proteome</keyword>
<feature type="compositionally biased region" description="Basic residues" evidence="1">
    <location>
        <begin position="1"/>
        <end position="10"/>
    </location>
</feature>
<evidence type="ECO:0000313" key="3">
    <source>
        <dbReference type="Proteomes" id="UP001634007"/>
    </source>
</evidence>
<feature type="region of interest" description="Disordered" evidence="1">
    <location>
        <begin position="1"/>
        <end position="96"/>
    </location>
</feature>
<gene>
    <name evidence="2" type="ORF">ACJRO7_014668</name>
</gene>
<feature type="compositionally biased region" description="Basic and acidic residues" evidence="1">
    <location>
        <begin position="49"/>
        <end position="61"/>
    </location>
</feature>
<dbReference type="EMBL" id="JBJKBG010000003">
    <property type="protein sequence ID" value="KAL3745586.1"/>
    <property type="molecule type" value="Genomic_DNA"/>
</dbReference>
<evidence type="ECO:0000313" key="2">
    <source>
        <dbReference type="EMBL" id="KAL3745586.1"/>
    </source>
</evidence>
<feature type="compositionally biased region" description="Acidic residues" evidence="1">
    <location>
        <begin position="66"/>
        <end position="90"/>
    </location>
</feature>
<proteinExistence type="predicted"/>
<reference evidence="2 3" key="1">
    <citation type="submission" date="2024-11" db="EMBL/GenBank/DDBJ databases">
        <title>Chromosome-level genome assembly of Eucalyptus globulus Labill. provides insights into its genome evolution.</title>
        <authorList>
            <person name="Li X."/>
        </authorList>
    </citation>
    <scope>NUCLEOTIDE SEQUENCE [LARGE SCALE GENOMIC DNA]</scope>
    <source>
        <strain evidence="2">CL2024</strain>
        <tissue evidence="2">Fresh tender leaves</tissue>
    </source>
</reference>
<accession>A0ABD3L6S8</accession>
<organism evidence="2 3">
    <name type="scientific">Eucalyptus globulus</name>
    <name type="common">Tasmanian blue gum</name>
    <dbReference type="NCBI Taxonomy" id="34317"/>
    <lineage>
        <taxon>Eukaryota</taxon>
        <taxon>Viridiplantae</taxon>
        <taxon>Streptophyta</taxon>
        <taxon>Embryophyta</taxon>
        <taxon>Tracheophyta</taxon>
        <taxon>Spermatophyta</taxon>
        <taxon>Magnoliopsida</taxon>
        <taxon>eudicotyledons</taxon>
        <taxon>Gunneridae</taxon>
        <taxon>Pentapetalae</taxon>
        <taxon>rosids</taxon>
        <taxon>malvids</taxon>
        <taxon>Myrtales</taxon>
        <taxon>Myrtaceae</taxon>
        <taxon>Myrtoideae</taxon>
        <taxon>Eucalypteae</taxon>
        <taxon>Eucalyptus</taxon>
    </lineage>
</organism>
<protein>
    <submittedName>
        <fullName evidence="2">Uncharacterized protein</fullName>
    </submittedName>
</protein>